<proteinExistence type="predicted"/>
<accession>A0A509EBE3</accession>
<evidence type="ECO:0000313" key="2">
    <source>
        <dbReference type="EMBL" id="VUD71521.1"/>
    </source>
</evidence>
<protein>
    <submittedName>
        <fullName evidence="2">Uncharacterized protein</fullName>
    </submittedName>
</protein>
<keyword evidence="3" id="KW-1185">Reference proteome</keyword>
<evidence type="ECO:0000313" key="3">
    <source>
        <dbReference type="Proteomes" id="UP000410984"/>
    </source>
</evidence>
<feature type="region of interest" description="Disordered" evidence="1">
    <location>
        <begin position="1"/>
        <end position="39"/>
    </location>
</feature>
<sequence>MTQRIKPDRPIWPTAPSDTRSAPADTQTRPRPRTASAAS</sequence>
<reference evidence="2 3" key="1">
    <citation type="submission" date="2019-06" db="EMBL/GenBank/DDBJ databases">
        <authorList>
            <person name="Rodrigo-Torres L."/>
            <person name="Arahal R. D."/>
            <person name="Lucena T."/>
        </authorList>
    </citation>
    <scope>NUCLEOTIDE SEQUENCE [LARGE SCALE GENOMIC DNA]</scope>
    <source>
        <strain evidence="2 3">SB0023/3</strain>
    </source>
</reference>
<organism evidence="2 3">
    <name type="scientific">Methylobacterium symbioticum</name>
    <dbReference type="NCBI Taxonomy" id="2584084"/>
    <lineage>
        <taxon>Bacteria</taxon>
        <taxon>Pseudomonadati</taxon>
        <taxon>Pseudomonadota</taxon>
        <taxon>Alphaproteobacteria</taxon>
        <taxon>Hyphomicrobiales</taxon>
        <taxon>Methylobacteriaceae</taxon>
        <taxon>Methylobacterium</taxon>
    </lineage>
</organism>
<dbReference type="Proteomes" id="UP000410984">
    <property type="component" value="Unassembled WGS sequence"/>
</dbReference>
<feature type="compositionally biased region" description="Polar residues" evidence="1">
    <location>
        <begin position="16"/>
        <end position="29"/>
    </location>
</feature>
<evidence type="ECO:0000256" key="1">
    <source>
        <dbReference type="SAM" id="MobiDB-lite"/>
    </source>
</evidence>
<name>A0A509EBE3_9HYPH</name>
<dbReference type="AlphaFoldDB" id="A0A509EBE3"/>
<dbReference type="EMBL" id="CABFPH010000023">
    <property type="protein sequence ID" value="VUD71521.1"/>
    <property type="molecule type" value="Genomic_DNA"/>
</dbReference>
<gene>
    <name evidence="2" type="ORF">MET9862_02103</name>
</gene>